<feature type="non-terminal residue" evidence="1">
    <location>
        <position position="1"/>
    </location>
</feature>
<name>A0ACA9MBH6_9GLOM</name>
<evidence type="ECO:0000313" key="1">
    <source>
        <dbReference type="EMBL" id="CAG8579784.1"/>
    </source>
</evidence>
<evidence type="ECO:0000313" key="2">
    <source>
        <dbReference type="Proteomes" id="UP000789525"/>
    </source>
</evidence>
<accession>A0ACA9MBH6</accession>
<dbReference type="EMBL" id="CAJVPT010011518">
    <property type="protein sequence ID" value="CAG8579784.1"/>
    <property type="molecule type" value="Genomic_DNA"/>
</dbReference>
<proteinExistence type="predicted"/>
<gene>
    <name evidence="1" type="ORF">ACOLOM_LOCUS5922</name>
</gene>
<keyword evidence="2" id="KW-1185">Reference proteome</keyword>
<sequence length="968" mass="110232">FGGAPEKVEGKLDDGIYILDTASRTWSKHVANGNPPNGLIGHTATIIGSVIYMFGGQKFGSYSNDFVSLDLKALKLQKKKGKFGKFSLGRNRENSAGLCWNVVDAINEGPPARRTRTWTNLSCIGYFPVPRERHSAVIVDEVIYIFGGITQEGEELDDLVAFRITNQRWYRFPQMGPSPSARYGLSMSVVDEKIFIFGGDSKKLPKPDSEGDIHVLDTSKIKFPPGTLPGMPMLTRRDSYSQRRSMDSSRSENESSTVPKILVVAPQESEDSSEQPTTSHAQPTPEFRVKTKPNLVIVVPPIGDFNKHMPTDQNLHRDPPIDSDQDDEGKNMVEQDVENQSPSFELQDVEVSTGNHQDLSFVNESNMPTSGLQINDPVVIPYPPEVESVSADFSELEIMPRDRKTRLDTINEDVEEDSEQCNTEYDSDSVYDNSEENSEHENSEDDMGVRVEDLNMQSNSVEVDHVDVPVQDNNSEEIDEEPNSDHRSSPLQLHRGTNRPPENKTHITAHIANSPALDRSDVSKAKHLSLPNSLDNYSLSKKGEHDYDISSLMNRLTMQSPMVPAVSTPDKESFMSFPESTRGSPELNVESSGVEEKDDRVPELEQEPDIEEYKRREIWYNAELDFARKLGYLTDLNYSDDVDFEVMKTNFGEPGSEKYRVMQSIIKMKQELAKAKEIIESQAQTASERVTLAEKEKTAALEEAALYKIKLEELKPSEPEINSQESGRVAKLESQLAQVLKENKLLSNQLLKYYKKTERERVKAQSYHERENSENVRTEMSNRSREHVFPELEKLRTRVVNSEAQLKESNHQLAKMDSELKMHKEESRVQISQLTESLEKYYIIFNQINNSINVTNERSDRLEKILRKLRNEKNKYEAEIAELKVELNTKHKEVVQVEDKLKDMEKLLENVQDEGRILRLMMQEGIKELLNINLECGKGGENVWQAIKLRQLEEELEQLKSQQDENDI</sequence>
<comment type="caution">
    <text evidence="1">The sequence shown here is derived from an EMBL/GenBank/DDBJ whole genome shotgun (WGS) entry which is preliminary data.</text>
</comment>
<reference evidence="1" key="1">
    <citation type="submission" date="2021-06" db="EMBL/GenBank/DDBJ databases">
        <authorList>
            <person name="Kallberg Y."/>
            <person name="Tangrot J."/>
            <person name="Rosling A."/>
        </authorList>
    </citation>
    <scope>NUCLEOTIDE SEQUENCE</scope>
    <source>
        <strain evidence="1">CL356</strain>
    </source>
</reference>
<dbReference type="Proteomes" id="UP000789525">
    <property type="component" value="Unassembled WGS sequence"/>
</dbReference>
<organism evidence="1 2">
    <name type="scientific">Acaulospora colombiana</name>
    <dbReference type="NCBI Taxonomy" id="27376"/>
    <lineage>
        <taxon>Eukaryota</taxon>
        <taxon>Fungi</taxon>
        <taxon>Fungi incertae sedis</taxon>
        <taxon>Mucoromycota</taxon>
        <taxon>Glomeromycotina</taxon>
        <taxon>Glomeromycetes</taxon>
        <taxon>Diversisporales</taxon>
        <taxon>Acaulosporaceae</taxon>
        <taxon>Acaulospora</taxon>
    </lineage>
</organism>
<protein>
    <submittedName>
        <fullName evidence="1">2112_t:CDS:1</fullName>
    </submittedName>
</protein>